<dbReference type="AlphaFoldDB" id="A0A0D2E376"/>
<feature type="region of interest" description="Disordered" evidence="4">
    <location>
        <begin position="99"/>
        <end position="141"/>
    </location>
</feature>
<dbReference type="PANTHER" id="PTHR40621">
    <property type="entry name" value="TRANSCRIPTION FACTOR KAPC-RELATED"/>
    <property type="match status" value="1"/>
</dbReference>
<keyword evidence="7" id="KW-1185">Reference proteome</keyword>
<dbReference type="CDD" id="cd14688">
    <property type="entry name" value="bZIP_YAP"/>
    <property type="match status" value="1"/>
</dbReference>
<evidence type="ECO:0000313" key="6">
    <source>
        <dbReference type="EMBL" id="KIW42244.1"/>
    </source>
</evidence>
<dbReference type="InterPro" id="IPR046347">
    <property type="entry name" value="bZIP_sf"/>
</dbReference>
<dbReference type="HOGENOM" id="CLU_1209719_0_0_1"/>
<accession>A0A0D2E376</accession>
<gene>
    <name evidence="6" type="ORF">PV06_05808</name>
</gene>
<evidence type="ECO:0000256" key="4">
    <source>
        <dbReference type="SAM" id="MobiDB-lite"/>
    </source>
</evidence>
<dbReference type="InterPro" id="IPR004827">
    <property type="entry name" value="bZIP"/>
</dbReference>
<name>A0A0D2E376_9EURO</name>
<dbReference type="PROSITE" id="PS50217">
    <property type="entry name" value="BZIP"/>
    <property type="match status" value="1"/>
</dbReference>
<dbReference type="VEuPathDB" id="FungiDB:PV06_05808"/>
<protein>
    <recommendedName>
        <fullName evidence="5">BZIP domain-containing protein</fullName>
    </recommendedName>
</protein>
<dbReference type="EMBL" id="KN847336">
    <property type="protein sequence ID" value="KIW42244.1"/>
    <property type="molecule type" value="Genomic_DNA"/>
</dbReference>
<dbReference type="PANTHER" id="PTHR40621:SF6">
    <property type="entry name" value="AP-1-LIKE TRANSCRIPTION FACTOR YAP1-RELATED"/>
    <property type="match status" value="1"/>
</dbReference>
<dbReference type="PROSITE" id="PS00036">
    <property type="entry name" value="BZIP_BASIC"/>
    <property type="match status" value="1"/>
</dbReference>
<dbReference type="GeneID" id="27357882"/>
<proteinExistence type="predicted"/>
<sequence length="220" mass="24415">MTSQGVTVGHSTTPTPDMKNFMSCFRTNSLTSNPSAPTPSNPYCYDSSPFWQPMGFPELNLDFIEDLNETDLGPLSATNYTNFPTLSDLVAAGPSLTHIRRTDSTGSSVSDSTILPPSDVTGPPTCKTDSESEGAGHSEHCDRHCHVHKTCGLCERNKIEKRKEQNRKAQRNHRMRNEARLEQLRSKVMEQTQEIDSLKELNQRLIKQIEHLSGSPGVEG</sequence>
<evidence type="ECO:0000256" key="3">
    <source>
        <dbReference type="SAM" id="Coils"/>
    </source>
</evidence>
<keyword evidence="2" id="KW-0539">Nucleus</keyword>
<feature type="compositionally biased region" description="Basic and acidic residues" evidence="4">
    <location>
        <begin position="128"/>
        <end position="141"/>
    </location>
</feature>
<comment type="subcellular location">
    <subcellularLocation>
        <location evidence="1">Nucleus</location>
    </subcellularLocation>
</comment>
<feature type="compositionally biased region" description="Low complexity" evidence="4">
    <location>
        <begin position="104"/>
        <end position="113"/>
    </location>
</feature>
<evidence type="ECO:0000256" key="2">
    <source>
        <dbReference type="ARBA" id="ARBA00023242"/>
    </source>
</evidence>
<organism evidence="6 7">
    <name type="scientific">Exophiala oligosperma</name>
    <dbReference type="NCBI Taxonomy" id="215243"/>
    <lineage>
        <taxon>Eukaryota</taxon>
        <taxon>Fungi</taxon>
        <taxon>Dikarya</taxon>
        <taxon>Ascomycota</taxon>
        <taxon>Pezizomycotina</taxon>
        <taxon>Eurotiomycetes</taxon>
        <taxon>Chaetothyriomycetidae</taxon>
        <taxon>Chaetothyriales</taxon>
        <taxon>Herpotrichiellaceae</taxon>
        <taxon>Exophiala</taxon>
    </lineage>
</organism>
<dbReference type="OrthoDB" id="4144470at2759"/>
<evidence type="ECO:0000256" key="1">
    <source>
        <dbReference type="ARBA" id="ARBA00004123"/>
    </source>
</evidence>
<dbReference type="GO" id="GO:0001228">
    <property type="term" value="F:DNA-binding transcription activator activity, RNA polymerase II-specific"/>
    <property type="evidence" value="ECO:0007669"/>
    <property type="project" value="TreeGrafter"/>
</dbReference>
<feature type="coiled-coil region" evidence="3">
    <location>
        <begin position="174"/>
        <end position="215"/>
    </location>
</feature>
<dbReference type="RefSeq" id="XP_016262460.1">
    <property type="nucleotide sequence ID" value="XM_016406856.1"/>
</dbReference>
<feature type="domain" description="BZIP" evidence="5">
    <location>
        <begin position="156"/>
        <end position="212"/>
    </location>
</feature>
<dbReference type="SUPFAM" id="SSF57959">
    <property type="entry name" value="Leucine zipper domain"/>
    <property type="match status" value="1"/>
</dbReference>
<keyword evidence="3" id="KW-0175">Coiled coil</keyword>
<dbReference type="InterPro" id="IPR050936">
    <property type="entry name" value="AP-1-like"/>
</dbReference>
<evidence type="ECO:0000313" key="7">
    <source>
        <dbReference type="Proteomes" id="UP000053342"/>
    </source>
</evidence>
<dbReference type="GO" id="GO:0090575">
    <property type="term" value="C:RNA polymerase II transcription regulator complex"/>
    <property type="evidence" value="ECO:0007669"/>
    <property type="project" value="TreeGrafter"/>
</dbReference>
<dbReference type="GO" id="GO:0000976">
    <property type="term" value="F:transcription cis-regulatory region binding"/>
    <property type="evidence" value="ECO:0007669"/>
    <property type="project" value="InterPro"/>
</dbReference>
<reference evidence="6 7" key="1">
    <citation type="submission" date="2015-01" db="EMBL/GenBank/DDBJ databases">
        <title>The Genome Sequence of Exophiala oligosperma CBS72588.</title>
        <authorList>
            <consortium name="The Broad Institute Genomics Platform"/>
            <person name="Cuomo C."/>
            <person name="de Hoog S."/>
            <person name="Gorbushina A."/>
            <person name="Stielow B."/>
            <person name="Teixiera M."/>
            <person name="Abouelleil A."/>
            <person name="Chapman S.B."/>
            <person name="Priest M."/>
            <person name="Young S.K."/>
            <person name="Wortman J."/>
            <person name="Nusbaum C."/>
            <person name="Birren B."/>
        </authorList>
    </citation>
    <scope>NUCLEOTIDE SEQUENCE [LARGE SCALE GENOMIC DNA]</scope>
    <source>
        <strain evidence="6 7">CBS 72588</strain>
    </source>
</reference>
<evidence type="ECO:0000259" key="5">
    <source>
        <dbReference type="PROSITE" id="PS50217"/>
    </source>
</evidence>
<dbReference type="Gene3D" id="1.20.5.170">
    <property type="match status" value="1"/>
</dbReference>
<dbReference type="Proteomes" id="UP000053342">
    <property type="component" value="Unassembled WGS sequence"/>
</dbReference>